<reference evidence="12 13" key="1">
    <citation type="submission" date="2024-01" db="EMBL/GenBank/DDBJ databases">
        <title>Pedobacter sp. nov., isolated from fresh soil.</title>
        <authorList>
            <person name="Le N.T.T."/>
        </authorList>
    </citation>
    <scope>NUCLEOTIDE SEQUENCE [LARGE SCALE GENOMIC DNA]</scope>
    <source>
        <strain evidence="12 13">KR3-3</strain>
    </source>
</reference>
<evidence type="ECO:0000313" key="13">
    <source>
        <dbReference type="Proteomes" id="UP001336835"/>
    </source>
</evidence>
<dbReference type="Pfam" id="PF00593">
    <property type="entry name" value="TonB_dep_Rec_b-barrel"/>
    <property type="match status" value="1"/>
</dbReference>
<evidence type="ECO:0000259" key="11">
    <source>
        <dbReference type="Pfam" id="PF07715"/>
    </source>
</evidence>
<evidence type="ECO:0000256" key="8">
    <source>
        <dbReference type="PROSITE-ProRule" id="PRU01360"/>
    </source>
</evidence>
<proteinExistence type="inferred from homology"/>
<dbReference type="PROSITE" id="PS52016">
    <property type="entry name" value="TONB_DEPENDENT_REC_3"/>
    <property type="match status" value="1"/>
</dbReference>
<evidence type="ECO:0000256" key="9">
    <source>
        <dbReference type="RuleBase" id="RU003357"/>
    </source>
</evidence>
<keyword evidence="4 8" id="KW-0812">Transmembrane</keyword>
<dbReference type="InterPro" id="IPR036942">
    <property type="entry name" value="Beta-barrel_TonB_sf"/>
</dbReference>
<dbReference type="Pfam" id="PF07715">
    <property type="entry name" value="Plug"/>
    <property type="match status" value="1"/>
</dbReference>
<keyword evidence="5 9" id="KW-0798">TonB box</keyword>
<keyword evidence="2 8" id="KW-0813">Transport</keyword>
<accession>A0ABU7I4V9</accession>
<organism evidence="12 13">
    <name type="scientific">Pedobacter albus</name>
    <dbReference type="NCBI Taxonomy" id="3113905"/>
    <lineage>
        <taxon>Bacteria</taxon>
        <taxon>Pseudomonadati</taxon>
        <taxon>Bacteroidota</taxon>
        <taxon>Sphingobacteriia</taxon>
        <taxon>Sphingobacteriales</taxon>
        <taxon>Sphingobacteriaceae</taxon>
        <taxon>Pedobacter</taxon>
    </lineage>
</organism>
<comment type="caution">
    <text evidence="12">The sequence shown here is derived from an EMBL/GenBank/DDBJ whole genome shotgun (WGS) entry which is preliminary data.</text>
</comment>
<keyword evidence="12" id="KW-0675">Receptor</keyword>
<keyword evidence="13" id="KW-1185">Reference proteome</keyword>
<dbReference type="NCBIfam" id="TIGR04057">
    <property type="entry name" value="SusC_RagA_signa"/>
    <property type="match status" value="1"/>
</dbReference>
<evidence type="ECO:0000259" key="10">
    <source>
        <dbReference type="Pfam" id="PF00593"/>
    </source>
</evidence>
<dbReference type="NCBIfam" id="TIGR04056">
    <property type="entry name" value="OMP_RagA_SusC"/>
    <property type="match status" value="1"/>
</dbReference>
<evidence type="ECO:0000256" key="4">
    <source>
        <dbReference type="ARBA" id="ARBA00022692"/>
    </source>
</evidence>
<keyword evidence="7 8" id="KW-0998">Cell outer membrane</keyword>
<feature type="domain" description="TonB-dependent receptor-like beta-barrel" evidence="10">
    <location>
        <begin position="424"/>
        <end position="978"/>
    </location>
</feature>
<dbReference type="InterPro" id="IPR039426">
    <property type="entry name" value="TonB-dep_rcpt-like"/>
</dbReference>
<evidence type="ECO:0000256" key="2">
    <source>
        <dbReference type="ARBA" id="ARBA00022448"/>
    </source>
</evidence>
<comment type="subcellular location">
    <subcellularLocation>
        <location evidence="1 8">Cell outer membrane</location>
        <topology evidence="1 8">Multi-pass membrane protein</topology>
    </subcellularLocation>
</comment>
<dbReference type="Gene3D" id="2.170.130.10">
    <property type="entry name" value="TonB-dependent receptor, plug domain"/>
    <property type="match status" value="1"/>
</dbReference>
<evidence type="ECO:0000313" key="12">
    <source>
        <dbReference type="EMBL" id="MEE1944487.1"/>
    </source>
</evidence>
<feature type="domain" description="TonB-dependent receptor plug" evidence="11">
    <location>
        <begin position="152"/>
        <end position="237"/>
    </location>
</feature>
<comment type="similarity">
    <text evidence="8 9">Belongs to the TonB-dependent receptor family.</text>
</comment>
<dbReference type="InterPro" id="IPR012910">
    <property type="entry name" value="Plug_dom"/>
</dbReference>
<keyword evidence="3 8" id="KW-1134">Transmembrane beta strand</keyword>
<evidence type="ECO:0000256" key="3">
    <source>
        <dbReference type="ARBA" id="ARBA00022452"/>
    </source>
</evidence>
<gene>
    <name evidence="12" type="ORF">VRU48_05165</name>
</gene>
<evidence type="ECO:0000256" key="5">
    <source>
        <dbReference type="ARBA" id="ARBA00023077"/>
    </source>
</evidence>
<dbReference type="RefSeq" id="WP_330106856.1">
    <property type="nucleotide sequence ID" value="NZ_JAZDQT010000001.1"/>
</dbReference>
<evidence type="ECO:0000256" key="1">
    <source>
        <dbReference type="ARBA" id="ARBA00004571"/>
    </source>
</evidence>
<keyword evidence="6 8" id="KW-0472">Membrane</keyword>
<dbReference type="Gene3D" id="2.40.170.20">
    <property type="entry name" value="TonB-dependent receptor, beta-barrel domain"/>
    <property type="match status" value="1"/>
</dbReference>
<dbReference type="Proteomes" id="UP001336835">
    <property type="component" value="Unassembled WGS sequence"/>
</dbReference>
<evidence type="ECO:0000256" key="7">
    <source>
        <dbReference type="ARBA" id="ARBA00023237"/>
    </source>
</evidence>
<dbReference type="InterPro" id="IPR037066">
    <property type="entry name" value="Plug_dom_sf"/>
</dbReference>
<name>A0ABU7I4V9_9SPHI</name>
<dbReference type="InterPro" id="IPR023996">
    <property type="entry name" value="TonB-dep_OMP_SusC/RagA"/>
</dbReference>
<dbReference type="InterPro" id="IPR023997">
    <property type="entry name" value="TonB-dep_OMP_SusC/RagA_CS"/>
</dbReference>
<dbReference type="SUPFAM" id="SSF56935">
    <property type="entry name" value="Porins"/>
    <property type="match status" value="1"/>
</dbReference>
<dbReference type="EMBL" id="JAZDQT010000001">
    <property type="protein sequence ID" value="MEE1944487.1"/>
    <property type="molecule type" value="Genomic_DNA"/>
</dbReference>
<dbReference type="SUPFAM" id="SSF49464">
    <property type="entry name" value="Carboxypeptidase regulatory domain-like"/>
    <property type="match status" value="1"/>
</dbReference>
<dbReference type="Gene3D" id="2.60.40.1120">
    <property type="entry name" value="Carboxypeptidase-like, regulatory domain"/>
    <property type="match status" value="1"/>
</dbReference>
<dbReference type="InterPro" id="IPR008969">
    <property type="entry name" value="CarboxyPept-like_regulatory"/>
</dbReference>
<evidence type="ECO:0000256" key="6">
    <source>
        <dbReference type="ARBA" id="ARBA00023136"/>
    </source>
</evidence>
<sequence length="1010" mass="111483">MRKILLKRILQQISITLLWCFLLQTNAFANALHRITTNKHLTVGKRSDEVSGRVTDLADKPLVDVAVRLKGKPNTTVFSDLDGRYLINADKGDILVFSVAGFVTQEIAFTGQKQLNLKMATDNSPSDSFNVLYTKQKKATNVEAVAELRTSDLTKTISSPINGTFTGRLAGLTTYQSTGEPGNDGVSLNLRGQTPLVILDGIPQSFTSINPEQIESVTILKDALATAMMGIRGSNGVVLITTKKGSEGPQRIGFKAMYGISKPTQLPRTLDAFNYATLFNEALANDGKPLAYTQADLNAYSDGTDPIYHPNVNWQDQILRNETPYSRYNVDISGGKQAAKYFVSLDYLDQQGLFKQSSENINGTNSDYKRYVFRSNVQLDLSKYITTNLNLFGRLQTGNEPGVGTGALWNSIIQTPANAYPVFNSNGTLGASQDFQQNNVYGQSLRSGYQVGYTRDFRVDLGVKADLQKLTPGLYFKATGAINTYLDQTTIRSKPLVTFQQSTDVLGNVIYTQYGTPGQQSNNLTTNTQNRVFYLQGEFGYTKSFGKHNLNALLLASNDYRMAGADLGYNVNGVSGKAAYNYDEKYLAEIAFAYNGVKERYPSGNGYGLFPAIGLGWVMSNEDFMKDQKWINSLKLRTSFGRTGNFNANDYYSYKQFYNSGTGYNFGQNTGGTVSGIEQGTLANLNLTFEKARKFNAGLDASVFGNRLSLTADYYNNEFYDLLQVIGHNTSITGAPYGQRNMGKQRYSGVELQLTFKDKVGEFNYFVSPMFSTVKSKVLYQDEPTRQYAYQVRTGLPVGQSFGYVASGLFQSTAEINSSAKPANLAIVPGDIKYVDQNGDHVIDENDQVAIGRGKAALNFGLNLGASWKGFDFSALLQGVANNDIFLRGNSYWAFQGTRGQAYEHNLDRWTPATAATATYPRLSVGTNPNNELNSSYWLRNGDFLRLKSVEIGYNFPVSLVKKAKMSGARLFVNGTNLFTITGLKNLDPEDYFNSYPIQKMLVAGISVKF</sequence>
<dbReference type="InterPro" id="IPR000531">
    <property type="entry name" value="Beta-barrel_TonB"/>
</dbReference>
<protein>
    <submittedName>
        <fullName evidence="12">TonB-dependent receptor</fullName>
    </submittedName>
</protein>